<dbReference type="InterPro" id="IPR008547">
    <property type="entry name" value="DUF829_TMEM53"/>
</dbReference>
<sequence>MAFQQLGSKSFHITSLFQSFARSRSKKIQFYYPYSRNKSKSHVLCKRFYSAKKSEDSSLKKSSFTFDTDSISHIAVTNEIQFFRDTRNNFCQMNFSDTKEPYGPPLAILLPWKTLSVALLQRIIEFYGEKGFDIVTVNLTPEQLMYPCVSGGAMTVVTNLLQYLNETHKHRPYIFHGFSIGAYLYGEILAQFSDQFELYRGLTNNVKGCLWDSPVDIIAVKSNVGKFYYPKNWFYRWRCNSAVKRHFKTHYHDSVSYWLRSRNSFCNPLLKVPNVFFVSCTDMMSNPNTLQDVQKCLDGHGVPVYQKTWWDSGHTCHFEKYCYEYSYGMVLFLNLSNLFPDEDGKYRSSATNSSLTNLRLSKKARENICQ</sequence>
<dbReference type="SUPFAM" id="SSF53474">
    <property type="entry name" value="alpha/beta-Hydrolases"/>
    <property type="match status" value="1"/>
</dbReference>
<dbReference type="PANTHER" id="PTHR20908:SF4">
    <property type="entry name" value="SI:DKEY-5I3.5"/>
    <property type="match status" value="1"/>
</dbReference>
<dbReference type="Pfam" id="PF05705">
    <property type="entry name" value="DUF829"/>
    <property type="match status" value="1"/>
</dbReference>
<proteinExistence type="predicted"/>
<dbReference type="Proteomes" id="UP001359485">
    <property type="component" value="Unassembled WGS sequence"/>
</dbReference>
<dbReference type="EMBL" id="JAWJWF010000001">
    <property type="protein sequence ID" value="KAK6641085.1"/>
    <property type="molecule type" value="Genomic_DNA"/>
</dbReference>
<comment type="caution">
    <text evidence="1">The sequence shown here is derived from an EMBL/GenBank/DDBJ whole genome shotgun (WGS) entry which is preliminary data.</text>
</comment>
<evidence type="ECO:0000313" key="2">
    <source>
        <dbReference type="Proteomes" id="UP001359485"/>
    </source>
</evidence>
<dbReference type="PANTHER" id="PTHR20908">
    <property type="entry name" value="LD15586P"/>
    <property type="match status" value="1"/>
</dbReference>
<accession>A0ABR1BCB6</accession>
<name>A0ABR1BCB6_POLSC</name>
<protein>
    <submittedName>
        <fullName evidence="1">Uncharacterized protein</fullName>
    </submittedName>
</protein>
<keyword evidence="2" id="KW-1185">Reference proteome</keyword>
<evidence type="ECO:0000313" key="1">
    <source>
        <dbReference type="EMBL" id="KAK6641085.1"/>
    </source>
</evidence>
<dbReference type="InterPro" id="IPR029058">
    <property type="entry name" value="AB_hydrolase_fold"/>
</dbReference>
<organism evidence="1 2">
    <name type="scientific">Polyplax serrata</name>
    <name type="common">Common mouse louse</name>
    <dbReference type="NCBI Taxonomy" id="468196"/>
    <lineage>
        <taxon>Eukaryota</taxon>
        <taxon>Metazoa</taxon>
        <taxon>Ecdysozoa</taxon>
        <taxon>Arthropoda</taxon>
        <taxon>Hexapoda</taxon>
        <taxon>Insecta</taxon>
        <taxon>Pterygota</taxon>
        <taxon>Neoptera</taxon>
        <taxon>Paraneoptera</taxon>
        <taxon>Psocodea</taxon>
        <taxon>Troctomorpha</taxon>
        <taxon>Phthiraptera</taxon>
        <taxon>Anoplura</taxon>
        <taxon>Polyplacidae</taxon>
        <taxon>Polyplax</taxon>
    </lineage>
</organism>
<reference evidence="1 2" key="1">
    <citation type="submission" date="2023-09" db="EMBL/GenBank/DDBJ databases">
        <title>Genomes of two closely related lineages of the louse Polyplax serrata with different host specificities.</title>
        <authorList>
            <person name="Martinu J."/>
            <person name="Tarabai H."/>
            <person name="Stefka J."/>
            <person name="Hypsa V."/>
        </authorList>
    </citation>
    <scope>NUCLEOTIDE SEQUENCE [LARGE SCALE GENOMIC DNA]</scope>
    <source>
        <strain evidence="1">98ZLc_SE</strain>
    </source>
</reference>
<gene>
    <name evidence="1" type="ORF">RUM44_012786</name>
</gene>